<gene>
    <name evidence="1" type="ORF">EG242_01160</name>
</gene>
<evidence type="ECO:0000313" key="1">
    <source>
        <dbReference type="EMBL" id="RRA96677.1"/>
    </source>
</evidence>
<dbReference type="AlphaFoldDB" id="A0A3P1B6C5"/>
<dbReference type="EMBL" id="RQTJ01000002">
    <property type="protein sequence ID" value="RRA96677.1"/>
    <property type="molecule type" value="Genomic_DNA"/>
</dbReference>
<organism evidence="1 2">
    <name type="scientific">Paenimyroides viscosum</name>
    <dbReference type="NCBI Taxonomy" id="2488729"/>
    <lineage>
        <taxon>Bacteria</taxon>
        <taxon>Pseudomonadati</taxon>
        <taxon>Bacteroidota</taxon>
        <taxon>Flavobacteriia</taxon>
        <taxon>Flavobacteriales</taxon>
        <taxon>Flavobacteriaceae</taxon>
        <taxon>Paenimyroides</taxon>
    </lineage>
</organism>
<reference evidence="1 2" key="1">
    <citation type="submission" date="2018-11" db="EMBL/GenBank/DDBJ databases">
        <title>Flavobacterium sp. nov., YIM 102796 draft genome.</title>
        <authorList>
            <person name="Li G."/>
            <person name="Jiang Y."/>
        </authorList>
    </citation>
    <scope>NUCLEOTIDE SEQUENCE [LARGE SCALE GENOMIC DNA]</scope>
    <source>
        <strain evidence="1 2">YIM 102796</strain>
    </source>
</reference>
<dbReference type="RefSeq" id="WP_124898091.1">
    <property type="nucleotide sequence ID" value="NZ_RQTJ01000002.1"/>
</dbReference>
<sequence length="162" mass="19342">MKKLLLLLTLIVQNNLTAQVDDSKLMQLNKRKEIKSDLNPDFFLRLIEIYPNFNDNELLIIEFYPKSEKCTLNLVEEEMQQYTLEFQQKVNKVTEKKTICIVENQLNKNDQNDYMSEIINKLLLTQSYHCYNRILVYKNKFIALLGDYNDDEALQRIKKLIK</sequence>
<name>A0A3P1B6C5_9FLAO</name>
<evidence type="ECO:0000313" key="2">
    <source>
        <dbReference type="Proteomes" id="UP000268372"/>
    </source>
</evidence>
<dbReference type="Proteomes" id="UP000268372">
    <property type="component" value="Unassembled WGS sequence"/>
</dbReference>
<comment type="caution">
    <text evidence="1">The sequence shown here is derived from an EMBL/GenBank/DDBJ whole genome shotgun (WGS) entry which is preliminary data.</text>
</comment>
<keyword evidence="2" id="KW-1185">Reference proteome</keyword>
<accession>A0A3P1B6C5</accession>
<protein>
    <submittedName>
        <fullName evidence="1">Uncharacterized protein</fullName>
    </submittedName>
</protein>
<proteinExistence type="predicted"/>